<dbReference type="EMBL" id="SRZC01000010">
    <property type="protein sequence ID" value="TGX82322.1"/>
    <property type="molecule type" value="Genomic_DNA"/>
</dbReference>
<protein>
    <submittedName>
        <fullName evidence="1">Uncharacterized protein</fullName>
    </submittedName>
</protein>
<accession>A0AC61QQN5</accession>
<evidence type="ECO:0000313" key="1">
    <source>
        <dbReference type="EMBL" id="TGX82322.1"/>
    </source>
</evidence>
<gene>
    <name evidence="1" type="ORF">E5358_07180</name>
</gene>
<sequence>MKKTILGMLIGIMTIIGTTASFGSTDGKHHRNHRHTTVCKYHKHDNHRCPSTCSTYCAKSSKHKHKMYKNSNVCKYCKQHVCPRPHTPAHCQRRHFKR</sequence>
<comment type="caution">
    <text evidence="1">The sequence shown here is derived from an EMBL/GenBank/DDBJ whole genome shotgun (WGS) entry which is preliminary data.</text>
</comment>
<evidence type="ECO:0000313" key="2">
    <source>
        <dbReference type="Proteomes" id="UP000308886"/>
    </source>
</evidence>
<keyword evidence="2" id="KW-1185">Reference proteome</keyword>
<proteinExistence type="predicted"/>
<organism evidence="1 2">
    <name type="scientific">Palleniella muris</name>
    <dbReference type="NCBI Taxonomy" id="3038145"/>
    <lineage>
        <taxon>Bacteria</taxon>
        <taxon>Pseudomonadati</taxon>
        <taxon>Bacteroidota</taxon>
        <taxon>Bacteroidia</taxon>
        <taxon>Bacteroidales</taxon>
        <taxon>Prevotellaceae</taxon>
        <taxon>Palleniella</taxon>
    </lineage>
</organism>
<name>A0AC61QQN5_9BACT</name>
<reference evidence="1" key="1">
    <citation type="submission" date="2019-04" db="EMBL/GenBank/DDBJ databases">
        <title>Microbes associate with the intestines of laboratory mice.</title>
        <authorList>
            <person name="Navarre W."/>
            <person name="Wong E."/>
            <person name="Huang K."/>
            <person name="Tropini C."/>
            <person name="Ng K."/>
            <person name="Yu B."/>
        </authorList>
    </citation>
    <scope>NUCLEOTIDE SEQUENCE</scope>
    <source>
        <strain evidence="1">NM73_A23</strain>
    </source>
</reference>
<dbReference type="Proteomes" id="UP000308886">
    <property type="component" value="Unassembled WGS sequence"/>
</dbReference>